<dbReference type="PATRIC" id="fig|1423729.3.peg.1748"/>
<proteinExistence type="predicted"/>
<dbReference type="GO" id="GO:0046872">
    <property type="term" value="F:metal ion binding"/>
    <property type="evidence" value="ECO:0007669"/>
    <property type="project" value="UniProtKB-KW"/>
</dbReference>
<dbReference type="AlphaFoldDB" id="A0A0R2CN60"/>
<evidence type="ECO:0000256" key="3">
    <source>
        <dbReference type="ARBA" id="ARBA00022801"/>
    </source>
</evidence>
<organism evidence="5 6">
    <name type="scientific">Liquorilactobacillus cacaonum DSM 21116</name>
    <dbReference type="NCBI Taxonomy" id="1423729"/>
    <lineage>
        <taxon>Bacteria</taxon>
        <taxon>Bacillati</taxon>
        <taxon>Bacillota</taxon>
        <taxon>Bacilli</taxon>
        <taxon>Lactobacillales</taxon>
        <taxon>Lactobacillaceae</taxon>
        <taxon>Liquorilactobacillus</taxon>
    </lineage>
</organism>
<dbReference type="GO" id="GO:0006508">
    <property type="term" value="P:proteolysis"/>
    <property type="evidence" value="ECO:0007669"/>
    <property type="project" value="UniProtKB-KW"/>
</dbReference>
<evidence type="ECO:0000256" key="2">
    <source>
        <dbReference type="ARBA" id="ARBA00022723"/>
    </source>
</evidence>
<feature type="domain" description="Peptidase M20 dimerisation" evidence="4">
    <location>
        <begin position="215"/>
        <end position="372"/>
    </location>
</feature>
<keyword evidence="2" id="KW-0479">Metal-binding</keyword>
<keyword evidence="1" id="KW-0645">Protease</keyword>
<dbReference type="PANTHER" id="PTHR43270:SF8">
    <property type="entry name" value="DI- AND TRIPEPTIDASE DUG2-RELATED"/>
    <property type="match status" value="1"/>
</dbReference>
<comment type="caution">
    <text evidence="5">The sequence shown here is derived from an EMBL/GenBank/DDBJ whole genome shotgun (WGS) entry which is preliminary data.</text>
</comment>
<dbReference type="Gene3D" id="3.30.70.360">
    <property type="match status" value="1"/>
</dbReference>
<reference evidence="5 6" key="1">
    <citation type="journal article" date="2015" name="Genome Announc.">
        <title>Expanding the biotechnology potential of lactobacilli through comparative genomics of 213 strains and associated genera.</title>
        <authorList>
            <person name="Sun Z."/>
            <person name="Harris H.M."/>
            <person name="McCann A."/>
            <person name="Guo C."/>
            <person name="Argimon S."/>
            <person name="Zhang W."/>
            <person name="Yang X."/>
            <person name="Jeffery I.B."/>
            <person name="Cooney J.C."/>
            <person name="Kagawa T.F."/>
            <person name="Liu W."/>
            <person name="Song Y."/>
            <person name="Salvetti E."/>
            <person name="Wrobel A."/>
            <person name="Rasinkangas P."/>
            <person name="Parkhill J."/>
            <person name="Rea M.C."/>
            <person name="O'Sullivan O."/>
            <person name="Ritari J."/>
            <person name="Douillard F.P."/>
            <person name="Paul Ross R."/>
            <person name="Yang R."/>
            <person name="Briner A.E."/>
            <person name="Felis G.E."/>
            <person name="de Vos W.M."/>
            <person name="Barrangou R."/>
            <person name="Klaenhammer T.R."/>
            <person name="Caufield P.W."/>
            <person name="Cui Y."/>
            <person name="Zhang H."/>
            <person name="O'Toole P.W."/>
        </authorList>
    </citation>
    <scope>NUCLEOTIDE SEQUENCE [LARGE SCALE GENOMIC DNA]</scope>
    <source>
        <strain evidence="5 6">DSM 21116</strain>
    </source>
</reference>
<protein>
    <submittedName>
        <fullName evidence="5">Peptidase M20</fullName>
    </submittedName>
</protein>
<dbReference type="GO" id="GO:0008233">
    <property type="term" value="F:peptidase activity"/>
    <property type="evidence" value="ECO:0007669"/>
    <property type="project" value="UniProtKB-KW"/>
</dbReference>
<dbReference type="PANTHER" id="PTHR43270">
    <property type="entry name" value="BETA-ALA-HIS DIPEPTIDASE"/>
    <property type="match status" value="1"/>
</dbReference>
<dbReference type="Gene3D" id="3.40.630.10">
    <property type="entry name" value="Zn peptidases"/>
    <property type="match status" value="1"/>
</dbReference>
<dbReference type="EMBL" id="AYZE01000017">
    <property type="protein sequence ID" value="KRM89899.1"/>
    <property type="molecule type" value="Genomic_DNA"/>
</dbReference>
<evidence type="ECO:0000259" key="4">
    <source>
        <dbReference type="Pfam" id="PF07687"/>
    </source>
</evidence>
<dbReference type="InterPro" id="IPR002933">
    <property type="entry name" value="Peptidase_M20"/>
</dbReference>
<accession>A0A0R2CN60</accession>
<keyword evidence="6" id="KW-1185">Reference proteome</keyword>
<evidence type="ECO:0000313" key="6">
    <source>
        <dbReference type="Proteomes" id="UP000051131"/>
    </source>
</evidence>
<dbReference type="Pfam" id="PF07687">
    <property type="entry name" value="M20_dimer"/>
    <property type="match status" value="1"/>
</dbReference>
<keyword evidence="3" id="KW-0378">Hydrolase</keyword>
<gene>
    <name evidence="5" type="ORF">FC80_GL001721</name>
</gene>
<dbReference type="InterPro" id="IPR011650">
    <property type="entry name" value="Peptidase_M20_dimer"/>
</dbReference>
<name>A0A0R2CN60_9LACO</name>
<dbReference type="InterPro" id="IPR051458">
    <property type="entry name" value="Cyt/Met_Dipeptidase"/>
</dbReference>
<evidence type="ECO:0000256" key="1">
    <source>
        <dbReference type="ARBA" id="ARBA00022670"/>
    </source>
</evidence>
<dbReference type="STRING" id="1423729.FC80_GL001721"/>
<evidence type="ECO:0000313" key="5">
    <source>
        <dbReference type="EMBL" id="KRM89899.1"/>
    </source>
</evidence>
<dbReference type="Proteomes" id="UP000051131">
    <property type="component" value="Unassembled WGS sequence"/>
</dbReference>
<dbReference type="Pfam" id="PF01546">
    <property type="entry name" value="Peptidase_M20"/>
    <property type="match status" value="1"/>
</dbReference>
<sequence>MYFTTLGYGNIIFIKIKIKLKKVSLLVTDFIEEHMKEFEKLLAKIISFKSEKGLRKEQNAIISFLTDLLTGMLDADVKVIDTKGAPIIIAKIKGESLATKLFYGHYDVMPAGSIDDWQSSPFTLEKRKGRFWGRGTGDNKGQLMAVIFGLYMYKKTHPTFPFNIQLVIEGEEEQGSTHLPGTIAQLLDDLLVDVDSAFVFDGSINQQAQHVLRLGNRGALGFEMVTHTALRDNHSGNMGNIMENAALSLLSVVNKMYDEIQSKVLIPGFYDGIREPNKQEITWLSKLPYDYKLIEKQTGVKKLPINSQDYYHKLMYEPTFNISGIEAGYTKKGMKTIIPHRASLKVDCRIVKNQNIKNIKAEIEKMFAQKIKSKELEIKYLVEIPASFTSSEAPDINRICKALEEIDGVALVEPVMPGTVPNYIWTDILQVPTYTIPLANFDQANHAPNENLTLIAFRTGIMLVNKIIENLAV</sequence>
<dbReference type="SUPFAM" id="SSF53187">
    <property type="entry name" value="Zn-dependent exopeptidases"/>
    <property type="match status" value="1"/>
</dbReference>